<feature type="disulfide bond" description="Redox-active" evidence="6">
    <location>
        <begin position="49"/>
        <end position="54"/>
    </location>
</feature>
<evidence type="ECO:0000313" key="10">
    <source>
        <dbReference type="Proteomes" id="UP000270616"/>
    </source>
</evidence>
<gene>
    <name evidence="9" type="ORF">EDL96_03265</name>
</gene>
<dbReference type="PIRSF" id="PIRSF000350">
    <property type="entry name" value="Mercury_reductase_MerA"/>
    <property type="match status" value="1"/>
</dbReference>
<dbReference type="InterPro" id="IPR004099">
    <property type="entry name" value="Pyr_nucl-diS_OxRdtase_dimer"/>
</dbReference>
<dbReference type="InterPro" id="IPR016156">
    <property type="entry name" value="FAD/NAD-linked_Rdtase_dimer_sf"/>
</dbReference>
<dbReference type="Pfam" id="PF02852">
    <property type="entry name" value="Pyr_redox_dim"/>
    <property type="match status" value="1"/>
</dbReference>
<dbReference type="GO" id="GO:0004148">
    <property type="term" value="F:dihydrolipoyl dehydrogenase (NADH) activity"/>
    <property type="evidence" value="ECO:0007669"/>
    <property type="project" value="TreeGrafter"/>
</dbReference>
<comment type="similarity">
    <text evidence="1">Belongs to the class-I pyridine nucleotide-disulfide oxidoreductase family.</text>
</comment>
<feature type="binding site" evidence="5">
    <location>
        <position position="314"/>
    </location>
    <ligand>
        <name>FAD</name>
        <dbReference type="ChEBI" id="CHEBI:57692"/>
    </ligand>
</feature>
<evidence type="ECO:0000256" key="5">
    <source>
        <dbReference type="PIRSR" id="PIRSR000350-3"/>
    </source>
</evidence>
<dbReference type="SUPFAM" id="SSF55424">
    <property type="entry name" value="FAD/NAD-linked reductases, dimerisation (C-terminal) domain"/>
    <property type="match status" value="1"/>
</dbReference>
<feature type="binding site" evidence="5">
    <location>
        <begin position="147"/>
        <end position="149"/>
    </location>
    <ligand>
        <name>FAD</name>
        <dbReference type="ChEBI" id="CHEBI:57692"/>
    </ligand>
</feature>
<comment type="caution">
    <text evidence="9">The sequence shown here is derived from an EMBL/GenBank/DDBJ whole genome shotgun (WGS) entry which is preliminary data.</text>
</comment>
<feature type="binding site" evidence="5">
    <location>
        <position position="118"/>
    </location>
    <ligand>
        <name>FAD</name>
        <dbReference type="ChEBI" id="CHEBI:57692"/>
    </ligand>
</feature>
<dbReference type="PANTHER" id="PTHR22912:SF151">
    <property type="entry name" value="DIHYDROLIPOYL DEHYDROGENASE, MITOCHONDRIAL"/>
    <property type="match status" value="1"/>
</dbReference>
<dbReference type="Pfam" id="PF07992">
    <property type="entry name" value="Pyr_redox_2"/>
    <property type="match status" value="1"/>
</dbReference>
<accession>A0A3N3ZS59</accession>
<dbReference type="Gene3D" id="3.50.50.60">
    <property type="entry name" value="FAD/NAD(P)-binding domain"/>
    <property type="match status" value="2"/>
</dbReference>
<name>A0A3N3ZS59_9MICC</name>
<dbReference type="EMBL" id="RKMF01000003">
    <property type="protein sequence ID" value="ROZ64293.1"/>
    <property type="molecule type" value="Genomic_DNA"/>
</dbReference>
<dbReference type="PANTHER" id="PTHR22912">
    <property type="entry name" value="DISULFIDE OXIDOREDUCTASE"/>
    <property type="match status" value="1"/>
</dbReference>
<dbReference type="AlphaFoldDB" id="A0A3N3ZS59"/>
<keyword evidence="10" id="KW-1185">Reference proteome</keyword>
<keyword evidence="5" id="KW-0547">Nucleotide-binding</keyword>
<feature type="binding site" evidence="5">
    <location>
        <begin position="182"/>
        <end position="189"/>
    </location>
    <ligand>
        <name>NAD(+)</name>
        <dbReference type="ChEBI" id="CHEBI:57540"/>
    </ligand>
</feature>
<evidence type="ECO:0000256" key="4">
    <source>
        <dbReference type="ARBA" id="ARBA00023027"/>
    </source>
</evidence>
<dbReference type="Gene3D" id="3.30.390.30">
    <property type="match status" value="1"/>
</dbReference>
<dbReference type="InterPro" id="IPR001100">
    <property type="entry name" value="Pyr_nuc-diS_OxRdtase"/>
</dbReference>
<organism evidence="9 10">
    <name type="scientific">Kocuria soli</name>
    <dbReference type="NCBI Taxonomy" id="2485125"/>
    <lineage>
        <taxon>Bacteria</taxon>
        <taxon>Bacillati</taxon>
        <taxon>Actinomycetota</taxon>
        <taxon>Actinomycetes</taxon>
        <taxon>Micrococcales</taxon>
        <taxon>Micrococcaceae</taxon>
        <taxon>Kocuria</taxon>
    </lineage>
</organism>
<feature type="binding site" evidence="5">
    <location>
        <position position="280"/>
    </location>
    <ligand>
        <name>NAD(+)</name>
        <dbReference type="ChEBI" id="CHEBI:57540"/>
    </ligand>
</feature>
<dbReference type="PRINTS" id="PR00368">
    <property type="entry name" value="FADPNR"/>
</dbReference>
<dbReference type="SUPFAM" id="SSF51905">
    <property type="entry name" value="FAD/NAD(P)-binding domain"/>
    <property type="match status" value="2"/>
</dbReference>
<evidence type="ECO:0000256" key="6">
    <source>
        <dbReference type="PIRSR" id="PIRSR000350-4"/>
    </source>
</evidence>
<dbReference type="InterPro" id="IPR036188">
    <property type="entry name" value="FAD/NAD-bd_sf"/>
</dbReference>
<dbReference type="InterPro" id="IPR023753">
    <property type="entry name" value="FAD/NAD-binding_dom"/>
</dbReference>
<feature type="binding site" evidence="5">
    <location>
        <position position="58"/>
    </location>
    <ligand>
        <name>FAD</name>
        <dbReference type="ChEBI" id="CHEBI:57692"/>
    </ligand>
</feature>
<keyword evidence="4 5" id="KW-0520">NAD</keyword>
<keyword evidence="2" id="KW-0285">Flavoprotein</keyword>
<evidence type="ECO:0000256" key="2">
    <source>
        <dbReference type="ARBA" id="ARBA00022630"/>
    </source>
</evidence>
<dbReference type="RefSeq" id="WP_123824391.1">
    <property type="nucleotide sequence ID" value="NZ_RKMF01000003.1"/>
</dbReference>
<evidence type="ECO:0000259" key="7">
    <source>
        <dbReference type="Pfam" id="PF02852"/>
    </source>
</evidence>
<evidence type="ECO:0000313" key="9">
    <source>
        <dbReference type="EMBL" id="ROZ64293.1"/>
    </source>
</evidence>
<feature type="domain" description="Pyridine nucleotide-disulphide oxidoreductase dimerisation" evidence="7">
    <location>
        <begin position="354"/>
        <end position="459"/>
    </location>
</feature>
<dbReference type="InterPro" id="IPR050151">
    <property type="entry name" value="Class-I_Pyr_Nuc-Dis_Oxidored"/>
</dbReference>
<evidence type="ECO:0000256" key="1">
    <source>
        <dbReference type="ARBA" id="ARBA00007532"/>
    </source>
</evidence>
<dbReference type="OrthoDB" id="9800167at2"/>
<dbReference type="GO" id="GO:0050660">
    <property type="term" value="F:flavin adenine dinucleotide binding"/>
    <property type="evidence" value="ECO:0007669"/>
    <property type="project" value="TreeGrafter"/>
</dbReference>
<sequence>MSTPPQDQRIRTDVVVIGAGPVGENVAQYAVEGGLSATLVEHELLGGECSYHACIPSKALLRPVDVASTTRDLPGVTGSSVDISGLLARRDAWVSHYDDAGQRTWAADAGVAVVRGHGQLVGERLVRVEGADGPVALEAQRAVVLATGSSPVIPPAFDGVEPWTSRDATGVQEIPERLVIVGGGVVACEAATWMAALGSQVTMVVRGNRLLSGWEEFAGRTVVESLRDSGVDVRFTTEVAWASRQGPAATGLGRIHGGPVTLSLSDDSALEADEVLAATGRRPALESVGLDAVGLTPADVLSGALPAWLHAVGDAGGTAPLTHVGKYHARVLGTRLAADAGGRNDRPAPDVIPVPQAVFTQPQAATVGRTEAQACADDVDVAVSQVPYNSAAGTALLRDTVRGAAKIVVDRRTGALVGATFVGPDAAEQLHAATVAIAGAVPVHVLRHAIPSFPTASELWLRLLEELPADLR</sequence>
<proteinExistence type="inferred from homology"/>
<feature type="domain" description="FAD/NAD(P)-binding" evidence="8">
    <location>
        <begin position="13"/>
        <end position="295"/>
    </location>
</feature>
<dbReference type="Proteomes" id="UP000270616">
    <property type="component" value="Unassembled WGS sequence"/>
</dbReference>
<dbReference type="PRINTS" id="PR00411">
    <property type="entry name" value="PNDRDTASEI"/>
</dbReference>
<protein>
    <submittedName>
        <fullName evidence="9">NAD(P)/FAD-dependent oxidoreductase</fullName>
    </submittedName>
</protein>
<evidence type="ECO:0000259" key="8">
    <source>
        <dbReference type="Pfam" id="PF07992"/>
    </source>
</evidence>
<evidence type="ECO:0000256" key="3">
    <source>
        <dbReference type="ARBA" id="ARBA00022827"/>
    </source>
</evidence>
<keyword evidence="3 5" id="KW-0274">FAD</keyword>
<dbReference type="GO" id="GO:0006103">
    <property type="term" value="P:2-oxoglutarate metabolic process"/>
    <property type="evidence" value="ECO:0007669"/>
    <property type="project" value="TreeGrafter"/>
</dbReference>
<comment type="cofactor">
    <cofactor evidence="5">
        <name>FAD</name>
        <dbReference type="ChEBI" id="CHEBI:57692"/>
    </cofactor>
    <text evidence="5">Binds 1 FAD per subunit.</text>
</comment>
<reference evidence="9 10" key="1">
    <citation type="submission" date="2018-10" db="EMBL/GenBank/DDBJ databases">
        <title>Kocuria sp. M5W7-7, whole genome shotgun sequence.</title>
        <authorList>
            <person name="Tuo L."/>
        </authorList>
    </citation>
    <scope>NUCLEOTIDE SEQUENCE [LARGE SCALE GENOMIC DNA]</scope>
    <source>
        <strain evidence="9 10">M5W7-7</strain>
    </source>
</reference>